<evidence type="ECO:0000313" key="3">
    <source>
        <dbReference type="EMBL" id="EMA52076.1"/>
    </source>
</evidence>
<evidence type="ECO:0000256" key="1">
    <source>
        <dbReference type="ARBA" id="ARBA00007637"/>
    </source>
</evidence>
<evidence type="ECO:0000259" key="2">
    <source>
        <dbReference type="Pfam" id="PF01370"/>
    </source>
</evidence>
<name>M0N2J6_9EURY</name>
<dbReference type="SUPFAM" id="SSF51735">
    <property type="entry name" value="NAD(P)-binding Rossmann-fold domains"/>
    <property type="match status" value="1"/>
</dbReference>
<dbReference type="InterPro" id="IPR036291">
    <property type="entry name" value="NAD(P)-bd_dom_sf"/>
</dbReference>
<dbReference type="Gene3D" id="3.40.50.720">
    <property type="entry name" value="NAD(P)-binding Rossmann-like Domain"/>
    <property type="match status" value="1"/>
</dbReference>
<dbReference type="AlphaFoldDB" id="M0N2J6"/>
<keyword evidence="4" id="KW-1185">Reference proteome</keyword>
<reference evidence="3 4" key="1">
    <citation type="journal article" date="2014" name="PLoS Genet.">
        <title>Phylogenetically driven sequencing of extremely halophilic archaea reveals strategies for static and dynamic osmo-response.</title>
        <authorList>
            <person name="Becker E.A."/>
            <person name="Seitzer P.M."/>
            <person name="Tritt A."/>
            <person name="Larsen D."/>
            <person name="Krusor M."/>
            <person name="Yao A.I."/>
            <person name="Wu D."/>
            <person name="Madern D."/>
            <person name="Eisen J.A."/>
            <person name="Darling A.E."/>
            <person name="Facciotti M.T."/>
        </authorList>
    </citation>
    <scope>NUCLEOTIDE SEQUENCE [LARGE SCALE GENOMIC DNA]</scope>
    <source>
        <strain evidence="3 4">DSM 8989</strain>
    </source>
</reference>
<dbReference type="Gene3D" id="3.90.25.10">
    <property type="entry name" value="UDP-galactose 4-epimerase, domain 1"/>
    <property type="match status" value="1"/>
</dbReference>
<dbReference type="Pfam" id="PF01370">
    <property type="entry name" value="Epimerase"/>
    <property type="match status" value="1"/>
</dbReference>
<dbReference type="EMBL" id="AOME01000057">
    <property type="protein sequence ID" value="EMA52076.1"/>
    <property type="molecule type" value="Genomic_DNA"/>
</dbReference>
<dbReference type="PANTHER" id="PTHR43000">
    <property type="entry name" value="DTDP-D-GLUCOSE 4,6-DEHYDRATASE-RELATED"/>
    <property type="match status" value="1"/>
</dbReference>
<dbReference type="InterPro" id="IPR001509">
    <property type="entry name" value="Epimerase_deHydtase"/>
</dbReference>
<evidence type="ECO:0000313" key="4">
    <source>
        <dbReference type="Proteomes" id="UP000011625"/>
    </source>
</evidence>
<dbReference type="PRINTS" id="PR01713">
    <property type="entry name" value="NUCEPIMERASE"/>
</dbReference>
<dbReference type="InterPro" id="IPR020904">
    <property type="entry name" value="Sc_DH/Rdtase_CS"/>
</dbReference>
<comment type="similarity">
    <text evidence="1">Belongs to the NAD(P)-dependent epimerase/dehydratase family.</text>
</comment>
<organism evidence="3 4">
    <name type="scientific">Halococcus salifodinae DSM 8989</name>
    <dbReference type="NCBI Taxonomy" id="1227456"/>
    <lineage>
        <taxon>Archaea</taxon>
        <taxon>Methanobacteriati</taxon>
        <taxon>Methanobacteriota</taxon>
        <taxon>Stenosarchaea group</taxon>
        <taxon>Halobacteria</taxon>
        <taxon>Halobacteriales</taxon>
        <taxon>Halococcaceae</taxon>
        <taxon>Halococcus</taxon>
    </lineage>
</organism>
<dbReference type="Proteomes" id="UP000011625">
    <property type="component" value="Unassembled WGS sequence"/>
</dbReference>
<sequence length="349" mass="38827">MRNRVDADDSGTFYPFVRLLQAMILVTGGAGFIGGHLAEAFIRDGYDVVTLDNLNSYYDVDIKRRNVECAREAAEEGTGSYELVEGDIRDADLVDDLVDDAEYVFHQAAQAGVRTSVENPRRVNDINVEGTLNVLDAARESPVERIVFASSSSVYGKPTSLPYEEDHPTTPISPYGVSKLAAENYVRVYGDLYDLPTVALRYFTVYGPRMRPNMAISNFVSRCMNDEPPIVYGDGTQTRDFTYADDIVRANTKLLETDAADGEVLNIGSTDNVSIATLAEVIRDEIAPDLDIEYGERQAGDAEHTHADVTKANDVIGYEPTEDIRSGVRKFIGWYQENREWYEPLVRSS</sequence>
<comment type="caution">
    <text evidence="3">The sequence shown here is derived from an EMBL/GenBank/DDBJ whole genome shotgun (WGS) entry which is preliminary data.</text>
</comment>
<dbReference type="PATRIC" id="fig|1227456.3.peg.2405"/>
<feature type="domain" description="NAD-dependent epimerase/dehydratase" evidence="2">
    <location>
        <begin position="24"/>
        <end position="268"/>
    </location>
</feature>
<proteinExistence type="inferred from homology"/>
<accession>M0N2J6</accession>
<gene>
    <name evidence="3" type="ORF">C450_11848</name>
</gene>
<protein>
    <submittedName>
        <fullName evidence="3">NAD-dependent epimerase/dehydratase</fullName>
    </submittedName>
</protein>
<dbReference type="PROSITE" id="PS00061">
    <property type="entry name" value="ADH_SHORT"/>
    <property type="match status" value="1"/>
</dbReference>
<dbReference type="STRING" id="1227456.C450_11848"/>